<evidence type="ECO:0000256" key="1">
    <source>
        <dbReference type="SAM" id="Phobius"/>
    </source>
</evidence>
<dbReference type="RefSeq" id="WP_106774364.1">
    <property type="nucleotide sequence ID" value="NZ_PXYK01000024.1"/>
</dbReference>
<evidence type="ECO:0000313" key="3">
    <source>
        <dbReference type="Proteomes" id="UP000241229"/>
    </source>
</evidence>
<accession>A0A2P7S0M6</accession>
<dbReference type="Proteomes" id="UP000241229">
    <property type="component" value="Unassembled WGS sequence"/>
</dbReference>
<protein>
    <recommendedName>
        <fullName evidence="4">DUF4760 domain-containing protein</fullName>
    </recommendedName>
</protein>
<evidence type="ECO:0000313" key="2">
    <source>
        <dbReference type="EMBL" id="PSJ56009.1"/>
    </source>
</evidence>
<sequence length="188" mass="21429">MQAWIGPAIVAAVISGLVSLVLVQLNVRQSRRTEQIRRDEKIRDFQIALRAEIRAELRNLSQYDIELQRREVKHRYDTVEGYSVSVPRPVRQAVFDALIQDIHILPETVIDPVVLFARQRNALASLVEDMRDPAFRILSKDQQMAMYEDYLRMWETWRDLAQNAEAALNGASISGPRTGLSGDRLGSG</sequence>
<dbReference type="AlphaFoldDB" id="A0A2P7S0M6"/>
<comment type="caution">
    <text evidence="2">The sequence shown here is derived from an EMBL/GenBank/DDBJ whole genome shotgun (WGS) entry which is preliminary data.</text>
</comment>
<dbReference type="OrthoDB" id="8446308at2"/>
<evidence type="ECO:0008006" key="4">
    <source>
        <dbReference type="Google" id="ProtNLM"/>
    </source>
</evidence>
<feature type="transmembrane region" description="Helical" evidence="1">
    <location>
        <begin position="6"/>
        <end position="27"/>
    </location>
</feature>
<keyword evidence="1" id="KW-0812">Transmembrane</keyword>
<keyword evidence="1" id="KW-1133">Transmembrane helix</keyword>
<keyword evidence="3" id="KW-1185">Reference proteome</keyword>
<name>A0A2P7S0M6_9HYPH</name>
<keyword evidence="1" id="KW-0472">Membrane</keyword>
<proteinExistence type="predicted"/>
<dbReference type="EMBL" id="PXYK01000024">
    <property type="protein sequence ID" value="PSJ56009.1"/>
    <property type="molecule type" value="Genomic_DNA"/>
</dbReference>
<reference evidence="2 3" key="1">
    <citation type="submission" date="2018-03" db="EMBL/GenBank/DDBJ databases">
        <title>The draft genome of Mesorhizobium sp. 6GN-30.</title>
        <authorList>
            <person name="Liu L."/>
            <person name="Li L."/>
            <person name="Wang T."/>
            <person name="Zhang X."/>
            <person name="Liang L."/>
        </authorList>
    </citation>
    <scope>NUCLEOTIDE SEQUENCE [LARGE SCALE GENOMIC DNA]</scope>
    <source>
        <strain evidence="2 3">6GN30</strain>
    </source>
</reference>
<organism evidence="2 3">
    <name type="scientific">Kumtagia ephedrae</name>
    <dbReference type="NCBI Taxonomy" id="2116701"/>
    <lineage>
        <taxon>Bacteria</taxon>
        <taxon>Pseudomonadati</taxon>
        <taxon>Pseudomonadota</taxon>
        <taxon>Alphaproteobacteria</taxon>
        <taxon>Hyphomicrobiales</taxon>
        <taxon>Phyllobacteriaceae</taxon>
        <taxon>Kumtagia</taxon>
    </lineage>
</organism>
<gene>
    <name evidence="2" type="ORF">C7I84_22010</name>
</gene>